<reference evidence="2" key="2">
    <citation type="submission" date="2018-07" db="EMBL/GenBank/DDBJ databases">
        <authorList>
            <person name="Quirk P.G."/>
            <person name="Krulwich T.A."/>
        </authorList>
    </citation>
    <scope>NUCLEOTIDE SEQUENCE</scope>
</reference>
<evidence type="ECO:0000313" key="2">
    <source>
        <dbReference type="EMBL" id="SSX22432.1"/>
    </source>
</evidence>
<protein>
    <submittedName>
        <fullName evidence="2">CSON006739 protein</fullName>
    </submittedName>
</protein>
<dbReference type="EMBL" id="UFQT01000253">
    <property type="protein sequence ID" value="SSX22432.1"/>
    <property type="molecule type" value="Genomic_DNA"/>
</dbReference>
<reference evidence="1" key="1">
    <citation type="submission" date="2018-04" db="EMBL/GenBank/DDBJ databases">
        <authorList>
            <person name="Go L.Y."/>
            <person name="Mitchell J.A."/>
        </authorList>
    </citation>
    <scope>NUCLEOTIDE SEQUENCE</scope>
    <source>
        <tissue evidence="1">Whole organism</tissue>
    </source>
</reference>
<name>A0A336LWK0_CULSO</name>
<dbReference type="EMBL" id="UFQS01000253">
    <property type="protein sequence ID" value="SSX02055.1"/>
    <property type="molecule type" value="Genomic_DNA"/>
</dbReference>
<accession>A0A336LWK0</accession>
<dbReference type="AlphaFoldDB" id="A0A336LWK0"/>
<dbReference type="VEuPathDB" id="VectorBase:CSON006739"/>
<sequence length="276" mass="32378">MQCLTPAISSSYSNVNLISGPPFRCGLRGVYAHYKFERLLVGFFWKLNQRWLEMQKEFKFIEKLQIEFNYSSNNRNMTIRNPFLVEFKMFDTIFTQCLIHCCLTMCITTIGRLIFDTGCCLKCSKEKPYSITTQRTFDPFNCLIHIKNNSKKKIRRLTIQLCKTNTGYHLRPIKAPNENGYKMDFDDIQDSDGTIVESKGTSWYKIEIKPQKVFSFELKYVPETKSEDVMLKERCIICYVNKNCEDRDMEAIATGDHTGLRVSRFIKMKNIDSRIN</sequence>
<organism evidence="2">
    <name type="scientific">Culicoides sonorensis</name>
    <name type="common">Biting midge</name>
    <dbReference type="NCBI Taxonomy" id="179676"/>
    <lineage>
        <taxon>Eukaryota</taxon>
        <taxon>Metazoa</taxon>
        <taxon>Ecdysozoa</taxon>
        <taxon>Arthropoda</taxon>
        <taxon>Hexapoda</taxon>
        <taxon>Insecta</taxon>
        <taxon>Pterygota</taxon>
        <taxon>Neoptera</taxon>
        <taxon>Endopterygota</taxon>
        <taxon>Diptera</taxon>
        <taxon>Nematocera</taxon>
        <taxon>Chironomoidea</taxon>
        <taxon>Ceratopogonidae</taxon>
        <taxon>Ceratopogoninae</taxon>
        <taxon>Culicoides</taxon>
        <taxon>Monoculicoides</taxon>
    </lineage>
</organism>
<evidence type="ECO:0000313" key="1">
    <source>
        <dbReference type="EMBL" id="SSX02055.1"/>
    </source>
</evidence>
<gene>
    <name evidence="2" type="primary">CSON006739</name>
</gene>
<proteinExistence type="predicted"/>